<accession>A0A1M4SWK5</accession>
<feature type="signal peptide" evidence="4">
    <location>
        <begin position="1"/>
        <end position="20"/>
    </location>
</feature>
<comment type="subcellular location">
    <subcellularLocation>
        <location evidence="1">Cell outer membrane</location>
    </subcellularLocation>
</comment>
<evidence type="ECO:0000256" key="1">
    <source>
        <dbReference type="ARBA" id="ARBA00004442"/>
    </source>
</evidence>
<gene>
    <name evidence="5" type="ORF">SAMN05444278_101363</name>
</gene>
<protein>
    <recommendedName>
        <fullName evidence="7">TonB dependent receptor</fullName>
    </recommendedName>
</protein>
<dbReference type="InterPro" id="IPR036942">
    <property type="entry name" value="Beta-barrel_TonB_sf"/>
</dbReference>
<evidence type="ECO:0000313" key="6">
    <source>
        <dbReference type="Proteomes" id="UP000184462"/>
    </source>
</evidence>
<proteinExistence type="predicted"/>
<name>A0A1M4SWK5_9FLAO</name>
<evidence type="ECO:0000313" key="5">
    <source>
        <dbReference type="EMBL" id="SHE36583.1"/>
    </source>
</evidence>
<sequence length="572" mass="65159">MALRFKLILAVFFAFYWSNAQDTITTEKLIIVKQYSPTVNDAFKVKQKPNESNKLEIQPKSVNYKFISIPVASTFTPAKGRASGVILPPKPRFYNSYARLGFGNFTTGLGELYSDFSIDRQKNISIDFSHLSSQGGIEDVLVDDHYFNTSLGLGLHSTERNLKWNVGINLNHDIFNWYGIQLPTNYVIQDDVAQTYLELGLEGGVQFYDTWVKTANLNYYNFSDDFNSAENFIDLELKSELLVGYEQVLDLQLKLNYLTTTYDESLDVSDYSFYNISVLPRTQFNIAGIEIDAGAKVVLNANVEESETNFFIYPKISANYNITENLNVFTIIDGDLSQNTYRDFANENPFVSPNLRISPTNKMYDASLGLQTKIGKLTAVAKLGYADFDNTYLFKHNYEAPSIATVNLEPNNAYSQNNSFEIVYDDMTQLNAGLSFNYTPDEDLDLGLDVNYFAYNTNNEVEAWNRPEIEAKFYGHYNFTDRWRFGLTTFFVGERQAFNGTTTSVVTGNQQTYTKSLDSFIDLNFALDYAITERFSVFVNGNNLLSADQPRWKAYQVQGIQVLGGLTYKFDW</sequence>
<feature type="chain" id="PRO_5012273846" description="TonB dependent receptor" evidence="4">
    <location>
        <begin position="21"/>
        <end position="572"/>
    </location>
</feature>
<keyword evidence="4" id="KW-0732">Signal</keyword>
<dbReference type="GO" id="GO:0009279">
    <property type="term" value="C:cell outer membrane"/>
    <property type="evidence" value="ECO:0007669"/>
    <property type="project" value="UniProtKB-SubCell"/>
</dbReference>
<evidence type="ECO:0000256" key="2">
    <source>
        <dbReference type="ARBA" id="ARBA00023136"/>
    </source>
</evidence>
<organism evidence="5 6">
    <name type="scientific">Psychroflexus salarius</name>
    <dbReference type="NCBI Taxonomy" id="1155689"/>
    <lineage>
        <taxon>Bacteria</taxon>
        <taxon>Pseudomonadati</taxon>
        <taxon>Bacteroidota</taxon>
        <taxon>Flavobacteriia</taxon>
        <taxon>Flavobacteriales</taxon>
        <taxon>Flavobacteriaceae</taxon>
        <taxon>Psychroflexus</taxon>
    </lineage>
</organism>
<dbReference type="AlphaFoldDB" id="A0A1M4SWK5"/>
<dbReference type="OrthoDB" id="1264254at2"/>
<dbReference type="RefSeq" id="WP_073191210.1">
    <property type="nucleotide sequence ID" value="NZ_FQTW01000001.1"/>
</dbReference>
<reference evidence="5 6" key="1">
    <citation type="submission" date="2016-11" db="EMBL/GenBank/DDBJ databases">
        <authorList>
            <person name="Jaros S."/>
            <person name="Januszkiewicz K."/>
            <person name="Wedrychowicz H."/>
        </authorList>
    </citation>
    <scope>NUCLEOTIDE SEQUENCE [LARGE SCALE GENOMIC DNA]</scope>
    <source>
        <strain evidence="5 6">DSM 25661</strain>
    </source>
</reference>
<keyword evidence="6" id="KW-1185">Reference proteome</keyword>
<keyword evidence="3" id="KW-0998">Cell outer membrane</keyword>
<evidence type="ECO:0000256" key="4">
    <source>
        <dbReference type="SAM" id="SignalP"/>
    </source>
</evidence>
<dbReference type="SUPFAM" id="SSF56935">
    <property type="entry name" value="Porins"/>
    <property type="match status" value="1"/>
</dbReference>
<evidence type="ECO:0000256" key="3">
    <source>
        <dbReference type="ARBA" id="ARBA00023237"/>
    </source>
</evidence>
<evidence type="ECO:0008006" key="7">
    <source>
        <dbReference type="Google" id="ProtNLM"/>
    </source>
</evidence>
<dbReference type="STRING" id="1155689.SAMN05444278_101363"/>
<keyword evidence="2" id="KW-0472">Membrane</keyword>
<dbReference type="Gene3D" id="2.40.170.20">
    <property type="entry name" value="TonB-dependent receptor, beta-barrel domain"/>
    <property type="match status" value="1"/>
</dbReference>
<dbReference type="EMBL" id="FQTW01000001">
    <property type="protein sequence ID" value="SHE36583.1"/>
    <property type="molecule type" value="Genomic_DNA"/>
</dbReference>
<dbReference type="Proteomes" id="UP000184462">
    <property type="component" value="Unassembled WGS sequence"/>
</dbReference>